<feature type="domain" description="Integrase catalytic" evidence="1">
    <location>
        <begin position="195"/>
        <end position="359"/>
    </location>
</feature>
<evidence type="ECO:0000259" key="1">
    <source>
        <dbReference type="PROSITE" id="PS50994"/>
    </source>
</evidence>
<evidence type="ECO:0000313" key="2">
    <source>
        <dbReference type="EMBL" id="NYT51958.1"/>
    </source>
</evidence>
<dbReference type="Pfam" id="PF13683">
    <property type="entry name" value="rve_3"/>
    <property type="match status" value="1"/>
</dbReference>
<dbReference type="SUPFAM" id="SSF46689">
    <property type="entry name" value="Homeodomain-like"/>
    <property type="match status" value="1"/>
</dbReference>
<dbReference type="PROSITE" id="PS50994">
    <property type="entry name" value="INTEGRASE"/>
    <property type="match status" value="1"/>
</dbReference>
<dbReference type="SUPFAM" id="SSF53098">
    <property type="entry name" value="Ribonuclease H-like"/>
    <property type="match status" value="1"/>
</dbReference>
<dbReference type="PANTHER" id="PTHR47515:SF1">
    <property type="entry name" value="BLR2054 PROTEIN"/>
    <property type="match status" value="1"/>
</dbReference>
<sequence>MKKTRYSDEQIVRILREADRDSVAEVTKRHGVSEATIYVWRKKFGSMETDEVKRLKALEAENARLRKLLVDRELEIDVMKEINFKKMVGAQARLAQARYAISRGVSQRRACALMDVSRSGLYYTLKMPTKDAPVIEVMQRLSGQYPRFGSRRIRVFLGREGIQVGQERCSRLWREAGLQVPAKRKRRRVASSLPRPCLPTGRNSVWSYDFVYDACANGQTLKCLTVVDEYTRECLAIDVAGSIRAQRVIEVLSRLVSLRGAPKYLRSDNGPEFVSTQLLQWAVDEKLETVLIEPGKPWQNGTNESFNGKFRDECLSMEWFRNRLEARVVIEDWRRHYNEIRPHSSLNYQTPHEFVGNLTNELTSEARISSPYW</sequence>
<organism evidence="2 3">
    <name type="scientific">Parapusillimonas granuli</name>
    <dbReference type="NCBI Taxonomy" id="380911"/>
    <lineage>
        <taxon>Bacteria</taxon>
        <taxon>Pseudomonadati</taxon>
        <taxon>Pseudomonadota</taxon>
        <taxon>Betaproteobacteria</taxon>
        <taxon>Burkholderiales</taxon>
        <taxon>Alcaligenaceae</taxon>
        <taxon>Parapusillimonas</taxon>
    </lineage>
</organism>
<protein>
    <submittedName>
        <fullName evidence="2">IS3 family transposase</fullName>
    </submittedName>
</protein>
<proteinExistence type="predicted"/>
<keyword evidence="3" id="KW-1185">Reference proteome</keyword>
<dbReference type="AlphaFoldDB" id="A0A853G3L9"/>
<dbReference type="Pfam" id="PF01527">
    <property type="entry name" value="HTH_Tnp_1"/>
    <property type="match status" value="1"/>
</dbReference>
<dbReference type="InterPro" id="IPR009057">
    <property type="entry name" value="Homeodomain-like_sf"/>
</dbReference>
<dbReference type="InterPro" id="IPR002514">
    <property type="entry name" value="Transposase_8"/>
</dbReference>
<dbReference type="InterPro" id="IPR025948">
    <property type="entry name" value="HTH-like_dom"/>
</dbReference>
<dbReference type="InterPro" id="IPR048020">
    <property type="entry name" value="Transpos_IS3"/>
</dbReference>
<comment type="caution">
    <text evidence="2">The sequence shown here is derived from an EMBL/GenBank/DDBJ whole genome shotgun (WGS) entry which is preliminary data.</text>
</comment>
<evidence type="ECO:0000313" key="3">
    <source>
        <dbReference type="Proteomes" id="UP000559809"/>
    </source>
</evidence>
<dbReference type="GO" id="GO:0004803">
    <property type="term" value="F:transposase activity"/>
    <property type="evidence" value="ECO:0007669"/>
    <property type="project" value="InterPro"/>
</dbReference>
<dbReference type="InterPro" id="IPR001584">
    <property type="entry name" value="Integrase_cat-core"/>
</dbReference>
<dbReference type="GO" id="GO:0006313">
    <property type="term" value="P:DNA transposition"/>
    <property type="evidence" value="ECO:0007669"/>
    <property type="project" value="InterPro"/>
</dbReference>
<dbReference type="EMBL" id="JACCEM010000028">
    <property type="protein sequence ID" value="NYT51958.1"/>
    <property type="molecule type" value="Genomic_DNA"/>
</dbReference>
<dbReference type="GO" id="GO:0003677">
    <property type="term" value="F:DNA binding"/>
    <property type="evidence" value="ECO:0007669"/>
    <property type="project" value="InterPro"/>
</dbReference>
<reference evidence="2 3" key="1">
    <citation type="submission" date="2020-07" db="EMBL/GenBank/DDBJ databases">
        <title>Taxonomic revisions and descriptions of new bacterial species based on genomic comparisons in the high-G+C-content subgroup of the family Alcaligenaceae.</title>
        <authorList>
            <person name="Szabo A."/>
            <person name="Felfoldi T."/>
        </authorList>
    </citation>
    <scope>NUCLEOTIDE SEQUENCE [LARGE SCALE GENOMIC DNA]</scope>
    <source>
        <strain evidence="2 3">LMG 24012</strain>
    </source>
</reference>
<dbReference type="InterPro" id="IPR012337">
    <property type="entry name" value="RNaseH-like_sf"/>
</dbReference>
<dbReference type="PANTHER" id="PTHR47515">
    <property type="entry name" value="LOW CALCIUM RESPONSE LOCUS PROTEIN T"/>
    <property type="match status" value="1"/>
</dbReference>
<gene>
    <name evidence="2" type="ORF">H0A72_21895</name>
</gene>
<dbReference type="Pfam" id="PF13276">
    <property type="entry name" value="HTH_21"/>
    <property type="match status" value="1"/>
</dbReference>
<name>A0A853G3L9_9BURK</name>
<dbReference type="Proteomes" id="UP000559809">
    <property type="component" value="Unassembled WGS sequence"/>
</dbReference>
<dbReference type="Gene3D" id="3.30.420.10">
    <property type="entry name" value="Ribonuclease H-like superfamily/Ribonuclease H"/>
    <property type="match status" value="1"/>
</dbReference>
<dbReference type="RefSeq" id="WP_180158627.1">
    <property type="nucleotide sequence ID" value="NZ_JACCEM010000028.1"/>
</dbReference>
<dbReference type="InterPro" id="IPR036397">
    <property type="entry name" value="RNaseH_sf"/>
</dbReference>
<accession>A0A853G3L9</accession>
<dbReference type="GO" id="GO:0015074">
    <property type="term" value="P:DNA integration"/>
    <property type="evidence" value="ECO:0007669"/>
    <property type="project" value="InterPro"/>
</dbReference>
<dbReference type="NCBIfam" id="NF033516">
    <property type="entry name" value="transpos_IS3"/>
    <property type="match status" value="1"/>
</dbReference>